<dbReference type="CDD" id="cd03392">
    <property type="entry name" value="PAP2_like_2"/>
    <property type="match status" value="1"/>
</dbReference>
<evidence type="ECO:0000313" key="4">
    <source>
        <dbReference type="Proteomes" id="UP001143347"/>
    </source>
</evidence>
<reference evidence="3" key="1">
    <citation type="submission" date="2022-10" db="EMBL/GenBank/DDBJ databases">
        <title>WGS of marine actinomycetes from Thailand.</title>
        <authorList>
            <person name="Thawai C."/>
        </authorList>
    </citation>
    <scope>NUCLEOTIDE SEQUENCE</scope>
    <source>
        <strain evidence="3">SW21</strain>
    </source>
</reference>
<keyword evidence="1" id="KW-1133">Transmembrane helix</keyword>
<keyword evidence="4" id="KW-1185">Reference proteome</keyword>
<organism evidence="3 4">
    <name type="scientific">Gordonia aquimaris</name>
    <dbReference type="NCBI Taxonomy" id="2984863"/>
    <lineage>
        <taxon>Bacteria</taxon>
        <taxon>Bacillati</taxon>
        <taxon>Actinomycetota</taxon>
        <taxon>Actinomycetes</taxon>
        <taxon>Mycobacteriales</taxon>
        <taxon>Gordoniaceae</taxon>
        <taxon>Gordonia</taxon>
    </lineage>
</organism>
<dbReference type="EMBL" id="JAPKFM010000017">
    <property type="protein sequence ID" value="MCX2965545.1"/>
    <property type="molecule type" value="Genomic_DNA"/>
</dbReference>
<dbReference type="RefSeq" id="WP_266062651.1">
    <property type="nucleotide sequence ID" value="NZ_JAPKFM010000017.1"/>
</dbReference>
<dbReference type="Pfam" id="PF01569">
    <property type="entry name" value="PAP2"/>
    <property type="match status" value="1"/>
</dbReference>
<dbReference type="SMART" id="SM00014">
    <property type="entry name" value="acidPPc"/>
    <property type="match status" value="1"/>
</dbReference>
<accession>A0A9X3D688</accession>
<feature type="transmembrane region" description="Helical" evidence="1">
    <location>
        <begin position="106"/>
        <end position="124"/>
    </location>
</feature>
<evidence type="ECO:0000259" key="2">
    <source>
        <dbReference type="SMART" id="SM00014"/>
    </source>
</evidence>
<dbReference type="SUPFAM" id="SSF48317">
    <property type="entry name" value="Acid phosphatase/Vanadium-dependent haloperoxidase"/>
    <property type="match status" value="1"/>
</dbReference>
<dbReference type="PANTHER" id="PTHR14969">
    <property type="entry name" value="SPHINGOSINE-1-PHOSPHATE PHOSPHOHYDROLASE"/>
    <property type="match status" value="1"/>
</dbReference>
<dbReference type="Gene3D" id="1.20.144.10">
    <property type="entry name" value="Phosphatidic acid phosphatase type 2/haloperoxidase"/>
    <property type="match status" value="2"/>
</dbReference>
<keyword evidence="1" id="KW-0812">Transmembrane</keyword>
<feature type="transmembrane region" description="Helical" evidence="1">
    <location>
        <begin position="32"/>
        <end position="58"/>
    </location>
</feature>
<evidence type="ECO:0000313" key="3">
    <source>
        <dbReference type="EMBL" id="MCX2965545.1"/>
    </source>
</evidence>
<feature type="transmembrane region" description="Helical" evidence="1">
    <location>
        <begin position="163"/>
        <end position="181"/>
    </location>
</feature>
<dbReference type="PANTHER" id="PTHR14969:SF13">
    <property type="entry name" value="AT30094P"/>
    <property type="match status" value="1"/>
</dbReference>
<name>A0A9X3D688_9ACTN</name>
<dbReference type="AlphaFoldDB" id="A0A9X3D688"/>
<protein>
    <submittedName>
        <fullName evidence="3">Phosphatase PAP2 family protein</fullName>
    </submittedName>
</protein>
<gene>
    <name evidence="3" type="ORF">OSB52_15745</name>
</gene>
<comment type="caution">
    <text evidence="3">The sequence shown here is derived from an EMBL/GenBank/DDBJ whole genome shotgun (WGS) entry which is preliminary data.</text>
</comment>
<evidence type="ECO:0000256" key="1">
    <source>
        <dbReference type="SAM" id="Phobius"/>
    </source>
</evidence>
<proteinExistence type="predicted"/>
<dbReference type="InterPro" id="IPR036938">
    <property type="entry name" value="PAP2/HPO_sf"/>
</dbReference>
<feature type="domain" description="Phosphatidic acid phosphatase type 2/haloperoxidase" evidence="2">
    <location>
        <begin position="65"/>
        <end position="178"/>
    </location>
</feature>
<keyword evidence="1" id="KW-0472">Membrane</keyword>
<sequence length="203" mass="21883">MGAELVILDANPIDRAITDAVVDARNPYATDLALVVTAFGSTVVLALVMIAASVGLVSRGHRPEALLVAAGSVGGYTLMVGIKHLVARPRPPVADRLLTIDTFSFPSGHAMSSMVVFGLLAVAAHCCSPWVRAHPLVLVIAPLASVAIGCTRVYLGVHWTTDVLAGWVLGALWVMLCAWLSRRWSERRQRHRRIRPRTARPAR</sequence>
<dbReference type="InterPro" id="IPR000326">
    <property type="entry name" value="PAP2/HPO"/>
</dbReference>
<dbReference type="Proteomes" id="UP001143347">
    <property type="component" value="Unassembled WGS sequence"/>
</dbReference>
<feature type="transmembrane region" description="Helical" evidence="1">
    <location>
        <begin position="136"/>
        <end position="157"/>
    </location>
</feature>
<feature type="transmembrane region" description="Helical" evidence="1">
    <location>
        <begin position="65"/>
        <end position="86"/>
    </location>
</feature>